<comment type="caution">
    <text evidence="2">The sequence shown here is derived from an EMBL/GenBank/DDBJ whole genome shotgun (WGS) entry which is preliminary data.</text>
</comment>
<dbReference type="Proteomes" id="UP000037425">
    <property type="component" value="Unassembled WGS sequence"/>
</dbReference>
<dbReference type="PROSITE" id="PS51819">
    <property type="entry name" value="VOC"/>
    <property type="match status" value="2"/>
</dbReference>
<dbReference type="SUPFAM" id="SSF54593">
    <property type="entry name" value="Glyoxalase/Bleomycin resistance protein/Dihydroxybiphenyl dioxygenase"/>
    <property type="match status" value="2"/>
</dbReference>
<evidence type="ECO:0000259" key="1">
    <source>
        <dbReference type="PROSITE" id="PS51819"/>
    </source>
</evidence>
<dbReference type="PANTHER" id="PTHR33993:SF14">
    <property type="entry name" value="GB|AAF24581.1"/>
    <property type="match status" value="1"/>
</dbReference>
<dbReference type="Pfam" id="PF00903">
    <property type="entry name" value="Glyoxalase"/>
    <property type="match status" value="2"/>
</dbReference>
<dbReference type="PANTHER" id="PTHR33993">
    <property type="entry name" value="GLYOXALASE-RELATED"/>
    <property type="match status" value="1"/>
</dbReference>
<proteinExistence type="predicted"/>
<dbReference type="InterPro" id="IPR037523">
    <property type="entry name" value="VOC_core"/>
</dbReference>
<dbReference type="Gene3D" id="3.10.180.10">
    <property type="entry name" value="2,3-Dihydroxybiphenyl 1,2-Dioxygenase, domain 1"/>
    <property type="match status" value="2"/>
</dbReference>
<dbReference type="PATRIC" id="fig|106592.7.peg.7236"/>
<organism evidence="2 3">
    <name type="scientific">Ensifer adhaerens</name>
    <name type="common">Sinorhizobium morelense</name>
    <dbReference type="NCBI Taxonomy" id="106592"/>
    <lineage>
        <taxon>Bacteria</taxon>
        <taxon>Pseudomonadati</taxon>
        <taxon>Pseudomonadota</taxon>
        <taxon>Alphaproteobacteria</taxon>
        <taxon>Hyphomicrobiales</taxon>
        <taxon>Rhizobiaceae</taxon>
        <taxon>Sinorhizobium/Ensifer group</taxon>
        <taxon>Ensifer</taxon>
    </lineage>
</organism>
<reference evidence="3" key="1">
    <citation type="submission" date="2015-07" db="EMBL/GenBank/DDBJ databases">
        <title>Whole genome sequence of an Ensifer adhaerens strain isolated from a cave pool in the Wind Cave National Park.</title>
        <authorList>
            <person name="Eng W.W.H."/>
            <person name="Gan H.M."/>
            <person name="Barton H.A."/>
            <person name="Savka M.A."/>
        </authorList>
    </citation>
    <scope>NUCLEOTIDE SEQUENCE [LARGE SCALE GENOMIC DNA]</scope>
    <source>
        <strain evidence="3">SD006</strain>
    </source>
</reference>
<dbReference type="InterPro" id="IPR029068">
    <property type="entry name" value="Glyas_Bleomycin-R_OHBP_Dase"/>
</dbReference>
<feature type="domain" description="VOC" evidence="1">
    <location>
        <begin position="7"/>
        <end position="124"/>
    </location>
</feature>
<dbReference type="InterPro" id="IPR004360">
    <property type="entry name" value="Glyas_Fos-R_dOase_dom"/>
</dbReference>
<dbReference type="EMBL" id="LGAP01000008">
    <property type="protein sequence ID" value="KOF18129.1"/>
    <property type="molecule type" value="Genomic_DNA"/>
</dbReference>
<protein>
    <submittedName>
        <fullName evidence="2">Glyoxalase</fullName>
    </submittedName>
</protein>
<dbReference type="OrthoDB" id="9793039at2"/>
<accession>A0A0L8BUF8</accession>
<dbReference type="RefSeq" id="WP_053249581.1">
    <property type="nucleotide sequence ID" value="NZ_LGAP01000008.1"/>
</dbReference>
<evidence type="ECO:0000313" key="3">
    <source>
        <dbReference type="Proteomes" id="UP000037425"/>
    </source>
</evidence>
<dbReference type="AlphaFoldDB" id="A0A0L8BUF8"/>
<evidence type="ECO:0000313" key="2">
    <source>
        <dbReference type="EMBL" id="KOF18129.1"/>
    </source>
</evidence>
<dbReference type="CDD" id="cd07247">
    <property type="entry name" value="SgaA_N_like"/>
    <property type="match status" value="2"/>
</dbReference>
<feature type="domain" description="VOC" evidence="1">
    <location>
        <begin position="139"/>
        <end position="254"/>
    </location>
</feature>
<name>A0A0L8BUF8_ENSAD</name>
<dbReference type="InterPro" id="IPR052164">
    <property type="entry name" value="Anthracycline_SecMetBiosynth"/>
</dbReference>
<gene>
    <name evidence="2" type="ORF">AC244_14785</name>
</gene>
<sequence>MAGHHGKFVWYELMTTDTKAAETFYKDVVGWDARDAGMPDVSYTLFTKGDQQVAGLMTMPEGALEMSVPPAWLGYIGVDDVDAAAAKVAAKGGKIHRAPDDIPGIGRFAIATDPHGAVFALFTGTGEPPPPVDPMTPGQIGWHELMSGDLDAAFPFYADLFGWTKDHDMDMGEMGTYRIFAIEGAQSGGMMTKPKDIPSPYWLYYINVAALDTAIERIKSGGGKIVLEPMEVPGGAWIIQALDPQGALFALVGQRG</sequence>